<evidence type="ECO:0000259" key="2">
    <source>
        <dbReference type="PROSITE" id="PS50206"/>
    </source>
</evidence>
<dbReference type="GO" id="GO:0002098">
    <property type="term" value="P:tRNA wobble uridine modification"/>
    <property type="evidence" value="ECO:0007669"/>
    <property type="project" value="InterPro"/>
</dbReference>
<dbReference type="Proteomes" id="UP001139353">
    <property type="component" value="Unassembled WGS sequence"/>
</dbReference>
<evidence type="ECO:0000313" key="4">
    <source>
        <dbReference type="Proteomes" id="UP001139353"/>
    </source>
</evidence>
<dbReference type="InterPro" id="IPR058840">
    <property type="entry name" value="AAA_SelU"/>
</dbReference>
<proteinExistence type="predicted"/>
<dbReference type="Gene3D" id="3.40.250.10">
    <property type="entry name" value="Rhodanese-like domain"/>
    <property type="match status" value="1"/>
</dbReference>
<gene>
    <name evidence="3" type="primary">mnmH</name>
    <name evidence="3" type="ORF">LPC04_23020</name>
</gene>
<reference evidence="3" key="1">
    <citation type="submission" date="2021-11" db="EMBL/GenBank/DDBJ databases">
        <title>BS-T2-15 a new species belonging to the Comamonadaceae family isolated from the soil of a French oak forest.</title>
        <authorList>
            <person name="Mieszkin S."/>
            <person name="Alain K."/>
        </authorList>
    </citation>
    <scope>NUCLEOTIDE SEQUENCE</scope>
    <source>
        <strain evidence="3">BS-T2-15</strain>
    </source>
</reference>
<sequence>MHPANESPPVDTSSLAPLPFDQYALIIDARSPHEYAEDHVPGAVNLPVVDDAEFAEVGIQYKTDQHAAYLIGAQHSFRNLARHTADLISRYKPSDRFLVYCFRGGKRSALWASNLRLIGFQVDVVPGGWKRYRAWVRESLAALPQRFQYRVLCGPTNCGKTRLLQELAHQGEQVLDLEGLAVHKGSLLGDVPGQPQPTQKTFDSLVLDVLRRFDPARPVWIEAESRKVGRLLVPEELTAAMRRAPTLHLSVPMAERVRLCREDYAHFAADPRAMVARLAPLKPLVGGEELARWQALADAGRVDELFERLMTQHYDPAYLRSTTREFGPGDAASRLELESLQPDALADTARRLIARPTSE</sequence>
<dbReference type="PANTHER" id="PTHR30401:SF0">
    <property type="entry name" value="TRNA 2-SELENOURIDINE SYNTHASE"/>
    <property type="match status" value="1"/>
</dbReference>
<dbReference type="Pfam" id="PF26341">
    <property type="entry name" value="AAA_SelU"/>
    <property type="match status" value="1"/>
</dbReference>
<dbReference type="PANTHER" id="PTHR30401">
    <property type="entry name" value="TRNA 2-SELENOURIDINE SYNTHASE"/>
    <property type="match status" value="1"/>
</dbReference>
<keyword evidence="3" id="KW-0808">Transferase</keyword>
<dbReference type="NCBIfam" id="NF008752">
    <property type="entry name" value="PRK11784.1-4"/>
    <property type="match status" value="1"/>
</dbReference>
<feature type="domain" description="Rhodanese" evidence="2">
    <location>
        <begin position="24"/>
        <end position="141"/>
    </location>
</feature>
<dbReference type="AlphaFoldDB" id="A0A9X2C1V4"/>
<accession>A0A9X2C1V4</accession>
<dbReference type="InterPro" id="IPR036873">
    <property type="entry name" value="Rhodanese-like_dom_sf"/>
</dbReference>
<evidence type="ECO:0000313" key="3">
    <source>
        <dbReference type="EMBL" id="MCK9688592.1"/>
    </source>
</evidence>
<dbReference type="PROSITE" id="PS50206">
    <property type="entry name" value="RHODANESE_3"/>
    <property type="match status" value="1"/>
</dbReference>
<dbReference type="NCBIfam" id="NF008750">
    <property type="entry name" value="PRK11784.1-2"/>
    <property type="match status" value="1"/>
</dbReference>
<dbReference type="Pfam" id="PF00581">
    <property type="entry name" value="Rhodanese"/>
    <property type="match status" value="1"/>
</dbReference>
<name>A0A9X2C1V4_9BURK</name>
<dbReference type="SMART" id="SM00450">
    <property type="entry name" value="RHOD"/>
    <property type="match status" value="1"/>
</dbReference>
<dbReference type="InterPro" id="IPR027417">
    <property type="entry name" value="P-loop_NTPase"/>
</dbReference>
<keyword evidence="1" id="KW-0711">Selenium</keyword>
<dbReference type="EMBL" id="JAJLJH010000009">
    <property type="protein sequence ID" value="MCK9688592.1"/>
    <property type="molecule type" value="Genomic_DNA"/>
</dbReference>
<comment type="caution">
    <text evidence="3">The sequence shown here is derived from an EMBL/GenBank/DDBJ whole genome shotgun (WGS) entry which is preliminary data.</text>
</comment>
<organism evidence="3 4">
    <name type="scientific">Scleromatobacter humisilvae</name>
    <dbReference type="NCBI Taxonomy" id="2897159"/>
    <lineage>
        <taxon>Bacteria</taxon>
        <taxon>Pseudomonadati</taxon>
        <taxon>Pseudomonadota</taxon>
        <taxon>Betaproteobacteria</taxon>
        <taxon>Burkholderiales</taxon>
        <taxon>Sphaerotilaceae</taxon>
        <taxon>Scleromatobacter</taxon>
    </lineage>
</organism>
<dbReference type="GO" id="GO:0004792">
    <property type="term" value="F:thiosulfate-cyanide sulfurtransferase activity"/>
    <property type="evidence" value="ECO:0007669"/>
    <property type="project" value="InterPro"/>
</dbReference>
<dbReference type="InterPro" id="IPR001307">
    <property type="entry name" value="Thiosulphate_STrfase_CS"/>
</dbReference>
<dbReference type="InterPro" id="IPR001763">
    <property type="entry name" value="Rhodanese-like_dom"/>
</dbReference>
<dbReference type="EC" id="2.5.1.-" evidence="3"/>
<dbReference type="SUPFAM" id="SSF52540">
    <property type="entry name" value="P-loop containing nucleoside triphosphate hydrolases"/>
    <property type="match status" value="1"/>
</dbReference>
<protein>
    <submittedName>
        <fullName evidence="3">tRNA 2-selenouridine(34) synthase MnmH</fullName>
        <ecNumber evidence="3">2.5.1.-</ecNumber>
    </submittedName>
</protein>
<dbReference type="GO" id="GO:0043828">
    <property type="term" value="F:tRNA 2-selenouridine synthase activity"/>
    <property type="evidence" value="ECO:0007669"/>
    <property type="project" value="InterPro"/>
</dbReference>
<evidence type="ECO:0000256" key="1">
    <source>
        <dbReference type="ARBA" id="ARBA00023266"/>
    </source>
</evidence>
<dbReference type="InterPro" id="IPR017582">
    <property type="entry name" value="SelU"/>
</dbReference>
<dbReference type="PROSITE" id="PS00380">
    <property type="entry name" value="RHODANESE_1"/>
    <property type="match status" value="1"/>
</dbReference>
<dbReference type="NCBIfam" id="TIGR03167">
    <property type="entry name" value="tRNA_sel_U_synt"/>
    <property type="match status" value="1"/>
</dbReference>
<keyword evidence="4" id="KW-1185">Reference proteome</keyword>
<dbReference type="SUPFAM" id="SSF52821">
    <property type="entry name" value="Rhodanese/Cell cycle control phosphatase"/>
    <property type="match status" value="1"/>
</dbReference>
<dbReference type="RefSeq" id="WP_275684638.1">
    <property type="nucleotide sequence ID" value="NZ_JAJLJH010000009.1"/>
</dbReference>